<keyword evidence="1" id="KW-1133">Transmembrane helix</keyword>
<dbReference type="Proteomes" id="UP000664940">
    <property type="component" value="Unassembled WGS sequence"/>
</dbReference>
<protein>
    <submittedName>
        <fullName evidence="2">Uncharacterized protein</fullName>
    </submittedName>
</protein>
<accession>A0A834AL78</accession>
<evidence type="ECO:0000313" key="2">
    <source>
        <dbReference type="EMBL" id="KAF6114480.1"/>
    </source>
</evidence>
<gene>
    <name evidence="2" type="ORF">HJG60_010474</name>
</gene>
<name>A0A834AL78_9CHIR</name>
<sequence length="130" mass="14799">MKVCSLMINNGAVSWYPQRRGSKVNPVRVHLQSMPVVFHSPAMLLRCTVGRASRKHLIQKKKFKQTKLWAVIFQNLDSMKEFCSITFSHVLLPLFSLGGFFFPLLLLHSTEKCPDFLFTWPSGLPCACAN</sequence>
<evidence type="ECO:0000313" key="3">
    <source>
        <dbReference type="Proteomes" id="UP000664940"/>
    </source>
</evidence>
<feature type="transmembrane region" description="Helical" evidence="1">
    <location>
        <begin position="85"/>
        <end position="107"/>
    </location>
</feature>
<evidence type="ECO:0000256" key="1">
    <source>
        <dbReference type="SAM" id="Phobius"/>
    </source>
</evidence>
<proteinExistence type="predicted"/>
<organism evidence="2 3">
    <name type="scientific">Phyllostomus discolor</name>
    <name type="common">pale spear-nosed bat</name>
    <dbReference type="NCBI Taxonomy" id="89673"/>
    <lineage>
        <taxon>Eukaryota</taxon>
        <taxon>Metazoa</taxon>
        <taxon>Chordata</taxon>
        <taxon>Craniata</taxon>
        <taxon>Vertebrata</taxon>
        <taxon>Euteleostomi</taxon>
        <taxon>Mammalia</taxon>
        <taxon>Eutheria</taxon>
        <taxon>Laurasiatheria</taxon>
        <taxon>Chiroptera</taxon>
        <taxon>Yangochiroptera</taxon>
        <taxon>Phyllostomidae</taxon>
        <taxon>Phyllostominae</taxon>
        <taxon>Phyllostomus</taxon>
    </lineage>
</organism>
<keyword evidence="1" id="KW-0812">Transmembrane</keyword>
<dbReference type="EMBL" id="JABVXQ010000004">
    <property type="protein sequence ID" value="KAF6114480.1"/>
    <property type="molecule type" value="Genomic_DNA"/>
</dbReference>
<comment type="caution">
    <text evidence="2">The sequence shown here is derived from an EMBL/GenBank/DDBJ whole genome shotgun (WGS) entry which is preliminary data.</text>
</comment>
<keyword evidence="1" id="KW-0472">Membrane</keyword>
<reference evidence="2 3" key="1">
    <citation type="journal article" date="2020" name="Nature">
        <title>Six reference-quality genomes reveal evolution of bat adaptations.</title>
        <authorList>
            <person name="Jebb D."/>
            <person name="Huang Z."/>
            <person name="Pippel M."/>
            <person name="Hughes G.M."/>
            <person name="Lavrichenko K."/>
            <person name="Devanna P."/>
            <person name="Winkler S."/>
            <person name="Jermiin L.S."/>
            <person name="Skirmuntt E.C."/>
            <person name="Katzourakis A."/>
            <person name="Burkitt-Gray L."/>
            <person name="Ray D.A."/>
            <person name="Sullivan K.A.M."/>
            <person name="Roscito J.G."/>
            <person name="Kirilenko B.M."/>
            <person name="Davalos L.M."/>
            <person name="Corthals A.P."/>
            <person name="Power M.L."/>
            <person name="Jones G."/>
            <person name="Ransome R.D."/>
            <person name="Dechmann D.K.N."/>
            <person name="Locatelli A.G."/>
            <person name="Puechmaille S.J."/>
            <person name="Fedrigo O."/>
            <person name="Jarvis E.D."/>
            <person name="Hiller M."/>
            <person name="Vernes S.C."/>
            <person name="Myers E.W."/>
            <person name="Teeling E.C."/>
        </authorList>
    </citation>
    <scope>NUCLEOTIDE SEQUENCE [LARGE SCALE GENOMIC DNA]</scope>
    <source>
        <strain evidence="2">Bat1K_MPI-CBG_1</strain>
    </source>
</reference>
<dbReference type="AlphaFoldDB" id="A0A834AL78"/>